<name>A0A1B7NPM7_9EURO</name>
<accession>A0A1B7NPM7</accession>
<dbReference type="AlphaFoldDB" id="A0A1B7NPM7"/>
<organism evidence="1 2">
    <name type="scientific">Emergomyces africanus</name>
    <dbReference type="NCBI Taxonomy" id="1955775"/>
    <lineage>
        <taxon>Eukaryota</taxon>
        <taxon>Fungi</taxon>
        <taxon>Dikarya</taxon>
        <taxon>Ascomycota</taxon>
        <taxon>Pezizomycotina</taxon>
        <taxon>Eurotiomycetes</taxon>
        <taxon>Eurotiomycetidae</taxon>
        <taxon>Onygenales</taxon>
        <taxon>Ajellomycetaceae</taxon>
        <taxon>Emergomyces</taxon>
    </lineage>
</organism>
<dbReference type="Proteomes" id="UP000091918">
    <property type="component" value="Unassembled WGS sequence"/>
</dbReference>
<proteinExistence type="predicted"/>
<evidence type="ECO:0000313" key="1">
    <source>
        <dbReference type="EMBL" id="OAX78718.1"/>
    </source>
</evidence>
<gene>
    <name evidence="1" type="ORF">ACJ72_06973</name>
</gene>
<protein>
    <submittedName>
        <fullName evidence="1">Uncharacterized protein</fullName>
    </submittedName>
</protein>
<reference evidence="1 2" key="1">
    <citation type="submission" date="2015-07" db="EMBL/GenBank/DDBJ databases">
        <title>Emmonsia species relationships and genome sequence.</title>
        <authorList>
            <person name="Cuomo C.A."/>
            <person name="Schwartz I.S."/>
            <person name="Kenyon C."/>
            <person name="de Hoog G.S."/>
            <person name="Govender N.P."/>
            <person name="Botha A."/>
            <person name="Moreno L."/>
            <person name="de Vries M."/>
            <person name="Munoz J.F."/>
            <person name="Stielow J.B."/>
        </authorList>
    </citation>
    <scope>NUCLEOTIDE SEQUENCE [LARGE SCALE GENOMIC DNA]</scope>
    <source>
        <strain evidence="1 2">CBS 136260</strain>
    </source>
</reference>
<dbReference type="EMBL" id="LGUA01001351">
    <property type="protein sequence ID" value="OAX78718.1"/>
    <property type="molecule type" value="Genomic_DNA"/>
</dbReference>
<evidence type="ECO:0000313" key="2">
    <source>
        <dbReference type="Proteomes" id="UP000091918"/>
    </source>
</evidence>
<sequence length="195" mass="22145">MDCVPQATEHQLLHFSDGFETCLFSYEHHFVGIVLIHTIYQPFDSTNTTQVSRKPDFVQNNSEALFHGIQQQVSRRCEEWYVGAWDLQKGCKITRNDIRLRSLVVSDIGKDICFQMHNGLSQPPSGSYAALDYNINRGFCSLGRKLFLKGWSNWLSVNTLSSAGTADPPAVMWSDPLLSDRSRRQAKVQGKYLGR</sequence>
<keyword evidence="2" id="KW-1185">Reference proteome</keyword>
<comment type="caution">
    <text evidence="1">The sequence shown here is derived from an EMBL/GenBank/DDBJ whole genome shotgun (WGS) entry which is preliminary data.</text>
</comment>